<sequence length="114" mass="13490">MNDWHILGWIWLFFGVVMVVVGLKFFRKVTQVWGIGLILLIMSAYPMYDWYKWEIDTPNFVCPDCKTEQKYLVQYLGQEENSTVPYEQKAICTECKSVFSTLEGRKPLPEPIWN</sequence>
<feature type="transmembrane region" description="Helical" evidence="1">
    <location>
        <begin position="6"/>
        <end position="25"/>
    </location>
</feature>
<reference evidence="2" key="1">
    <citation type="submission" date="2018-05" db="EMBL/GenBank/DDBJ databases">
        <authorList>
            <person name="Lanie J.A."/>
            <person name="Ng W.-L."/>
            <person name="Kazmierczak K.M."/>
            <person name="Andrzejewski T.M."/>
            <person name="Davidsen T.M."/>
            <person name="Wayne K.J."/>
            <person name="Tettelin H."/>
            <person name="Glass J.I."/>
            <person name="Rusch D."/>
            <person name="Podicherti R."/>
            <person name="Tsui H.-C.T."/>
            <person name="Winkler M.E."/>
        </authorList>
    </citation>
    <scope>NUCLEOTIDE SEQUENCE</scope>
</reference>
<protein>
    <submittedName>
        <fullName evidence="2">Uncharacterized protein</fullName>
    </submittedName>
</protein>
<evidence type="ECO:0000313" key="2">
    <source>
        <dbReference type="EMBL" id="SVC05535.1"/>
    </source>
</evidence>
<keyword evidence="1" id="KW-1133">Transmembrane helix</keyword>
<keyword evidence="1" id="KW-0472">Membrane</keyword>
<accession>A0A382J1U7</accession>
<evidence type="ECO:0000256" key="1">
    <source>
        <dbReference type="SAM" id="Phobius"/>
    </source>
</evidence>
<gene>
    <name evidence="2" type="ORF">METZ01_LOCUS258389</name>
</gene>
<feature type="transmembrane region" description="Helical" evidence="1">
    <location>
        <begin position="32"/>
        <end position="48"/>
    </location>
</feature>
<proteinExistence type="predicted"/>
<organism evidence="2">
    <name type="scientific">marine metagenome</name>
    <dbReference type="NCBI Taxonomy" id="408172"/>
    <lineage>
        <taxon>unclassified sequences</taxon>
        <taxon>metagenomes</taxon>
        <taxon>ecological metagenomes</taxon>
    </lineage>
</organism>
<dbReference type="EMBL" id="UINC01070973">
    <property type="protein sequence ID" value="SVC05535.1"/>
    <property type="molecule type" value="Genomic_DNA"/>
</dbReference>
<name>A0A382J1U7_9ZZZZ</name>
<keyword evidence="1" id="KW-0812">Transmembrane</keyword>
<dbReference type="AlphaFoldDB" id="A0A382J1U7"/>